<feature type="domain" description="GH18" evidence="4">
    <location>
        <begin position="40"/>
        <end position="433"/>
    </location>
</feature>
<dbReference type="AlphaFoldDB" id="A0A9N9KRZ1"/>
<dbReference type="GO" id="GO:0005975">
    <property type="term" value="P:carbohydrate metabolic process"/>
    <property type="evidence" value="ECO:0007669"/>
    <property type="project" value="InterPro"/>
</dbReference>
<keyword evidence="3" id="KW-0732">Signal</keyword>
<accession>A0A9N9KRZ1</accession>
<evidence type="ECO:0000256" key="1">
    <source>
        <dbReference type="ARBA" id="ARBA00008682"/>
    </source>
</evidence>
<dbReference type="GO" id="GO:0008843">
    <property type="term" value="F:endochitinase activity"/>
    <property type="evidence" value="ECO:0007669"/>
    <property type="project" value="UniProtKB-EC"/>
</dbReference>
<dbReference type="InterPro" id="IPR017853">
    <property type="entry name" value="GH"/>
</dbReference>
<feature type="chain" id="PRO_5040225241" description="chitinase" evidence="3">
    <location>
        <begin position="21"/>
        <end position="457"/>
    </location>
</feature>
<dbReference type="SUPFAM" id="SSF51445">
    <property type="entry name" value="(Trans)glycosidases"/>
    <property type="match status" value="1"/>
</dbReference>
<keyword evidence="6" id="KW-1185">Reference proteome</keyword>
<reference evidence="5" key="1">
    <citation type="submission" date="2021-07" db="EMBL/GenBank/DDBJ databases">
        <authorList>
            <person name="Durling M."/>
        </authorList>
    </citation>
    <scope>NUCLEOTIDE SEQUENCE</scope>
</reference>
<gene>
    <name evidence="5" type="ORF">HYFRA_00006443</name>
</gene>
<dbReference type="SUPFAM" id="SSF54556">
    <property type="entry name" value="Chitinase insertion domain"/>
    <property type="match status" value="1"/>
</dbReference>
<dbReference type="InterPro" id="IPR001223">
    <property type="entry name" value="Glyco_hydro18_cat"/>
</dbReference>
<comment type="similarity">
    <text evidence="1">Belongs to the glycosyl hydrolase 18 family. Chitinase class V subfamily.</text>
</comment>
<comment type="caution">
    <text evidence="5">The sequence shown here is derived from an EMBL/GenBank/DDBJ whole genome shotgun (WGS) entry which is preliminary data.</text>
</comment>
<dbReference type="Gene3D" id="3.10.50.10">
    <property type="match status" value="1"/>
</dbReference>
<dbReference type="PANTHER" id="PTHR11177">
    <property type="entry name" value="CHITINASE"/>
    <property type="match status" value="1"/>
</dbReference>
<dbReference type="PROSITE" id="PS51910">
    <property type="entry name" value="GH18_2"/>
    <property type="match status" value="1"/>
</dbReference>
<protein>
    <recommendedName>
        <fullName evidence="2">chitinase</fullName>
        <ecNumber evidence="2">3.2.1.14</ecNumber>
    </recommendedName>
</protein>
<dbReference type="Proteomes" id="UP000696280">
    <property type="component" value="Unassembled WGS sequence"/>
</dbReference>
<name>A0A9N9KRZ1_9HELO</name>
<evidence type="ECO:0000259" key="4">
    <source>
        <dbReference type="PROSITE" id="PS51910"/>
    </source>
</evidence>
<dbReference type="GO" id="GO:0005576">
    <property type="term" value="C:extracellular region"/>
    <property type="evidence" value="ECO:0007669"/>
    <property type="project" value="TreeGrafter"/>
</dbReference>
<proteinExistence type="inferred from homology"/>
<dbReference type="EMBL" id="CAJVRL010000039">
    <property type="protein sequence ID" value="CAG8951045.1"/>
    <property type="molecule type" value="Genomic_DNA"/>
</dbReference>
<dbReference type="InterPro" id="IPR050314">
    <property type="entry name" value="Glycosyl_Hydrlase_18"/>
</dbReference>
<dbReference type="Pfam" id="PF00704">
    <property type="entry name" value="Glyco_hydro_18"/>
    <property type="match status" value="1"/>
</dbReference>
<evidence type="ECO:0000313" key="6">
    <source>
        <dbReference type="Proteomes" id="UP000696280"/>
    </source>
</evidence>
<dbReference type="GO" id="GO:0006032">
    <property type="term" value="P:chitin catabolic process"/>
    <property type="evidence" value="ECO:0007669"/>
    <property type="project" value="TreeGrafter"/>
</dbReference>
<evidence type="ECO:0000313" key="5">
    <source>
        <dbReference type="EMBL" id="CAG8951045.1"/>
    </source>
</evidence>
<feature type="signal peptide" evidence="3">
    <location>
        <begin position="1"/>
        <end position="20"/>
    </location>
</feature>
<dbReference type="InterPro" id="IPR029070">
    <property type="entry name" value="Chitinase_insertion_sf"/>
</dbReference>
<sequence length="457" mass="50381">MHYTSLLSLLACCGTVLCNSEEVLAKHEGHGGIDGWFTGKRANAFYGNWDIYARNFTVTQIPVSKLTHISYAFCNISTTTGEVVLSDENADLRFAYPGDPKGLTNATSLKNVYGNVKQLFLLKKKNRTLKTMLSVGGYSFSPYWSAMLASEPKRARFASSAVKLMTDLGFDGLDYDYEYVTNASQAADLIDLLKKTRTLMDEHSQKNSLPRFSLSFDGPAGPAKYTLLDMRGMDRYLDFWNFMVGQIQSSENTLYKLTLLQAFDYSGGWDTIAGHAQNLYGENSKGDAIATPFNTSTGINYYIDNGIAPSKINLGNPLYGHAFLNTTGPGQRFNGTGIGSFGEAGGNWDTKALPLRANYSSAEVTELKDIGASYSYSAKDKMMISFDTPDIAKMKARYAMKKGLGGAMWWEISQDKSGKDSLVGSFVGELRGLEKSMNNLKYPTSVYENMRLGFPDN</sequence>
<dbReference type="CDD" id="cd06548">
    <property type="entry name" value="GH18_chitinase"/>
    <property type="match status" value="1"/>
</dbReference>
<dbReference type="Gene3D" id="3.20.20.80">
    <property type="entry name" value="Glycosidases"/>
    <property type="match status" value="1"/>
</dbReference>
<dbReference type="PANTHER" id="PTHR11177:SF317">
    <property type="entry name" value="CHITINASE 12-RELATED"/>
    <property type="match status" value="1"/>
</dbReference>
<dbReference type="InterPro" id="IPR011583">
    <property type="entry name" value="Chitinase_II/V-like_cat"/>
</dbReference>
<evidence type="ECO:0000256" key="2">
    <source>
        <dbReference type="ARBA" id="ARBA00012729"/>
    </source>
</evidence>
<dbReference type="GO" id="GO:0008061">
    <property type="term" value="F:chitin binding"/>
    <property type="evidence" value="ECO:0007669"/>
    <property type="project" value="InterPro"/>
</dbReference>
<dbReference type="EC" id="3.2.1.14" evidence="2"/>
<evidence type="ECO:0000256" key="3">
    <source>
        <dbReference type="SAM" id="SignalP"/>
    </source>
</evidence>
<organism evidence="5 6">
    <name type="scientific">Hymenoscyphus fraxineus</name>
    <dbReference type="NCBI Taxonomy" id="746836"/>
    <lineage>
        <taxon>Eukaryota</taxon>
        <taxon>Fungi</taxon>
        <taxon>Dikarya</taxon>
        <taxon>Ascomycota</taxon>
        <taxon>Pezizomycotina</taxon>
        <taxon>Leotiomycetes</taxon>
        <taxon>Helotiales</taxon>
        <taxon>Helotiaceae</taxon>
        <taxon>Hymenoscyphus</taxon>
    </lineage>
</organism>
<dbReference type="SMART" id="SM00636">
    <property type="entry name" value="Glyco_18"/>
    <property type="match status" value="1"/>
</dbReference>
<dbReference type="OrthoDB" id="76388at2759"/>